<sequence length="320" mass="34413">MNNVLAAIGEALIDFIPDRSGCSFDEVGAFSPKVGGAPANVCAAFSKLGGKSKMITQLGDDPFGHKIIGELKSVNVDTSCISLTDEANTALAFVSLEKDGGRTFSFYRKPSADMLYSAESVKVEYFDDVFALHFCSVDIGDFPMKQAHKKAIGIMREKGGIISFDPNLRFNLWNSTEALVGAVREFIPLSDIVKISDEELSYVTGADDIETGVKMLFGQGVKLVLYTCGADGAYAFTENVKVYAPSLKVNAVDTTGAGDGFTGSFLWKLRDITSGDDILGSITEEKLLECLTFANSFCALSVQRKGAIASYPALDEMQIK</sequence>
<dbReference type="InterPro" id="IPR029056">
    <property type="entry name" value="Ribokinase-like"/>
</dbReference>
<organism evidence="5 6">
    <name type="scientific">Ruminococcus albus</name>
    <dbReference type="NCBI Taxonomy" id="1264"/>
    <lineage>
        <taxon>Bacteria</taxon>
        <taxon>Bacillati</taxon>
        <taxon>Bacillota</taxon>
        <taxon>Clostridia</taxon>
        <taxon>Eubacteriales</taxon>
        <taxon>Oscillospiraceae</taxon>
        <taxon>Ruminococcus</taxon>
    </lineage>
</organism>
<evidence type="ECO:0000256" key="2">
    <source>
        <dbReference type="ARBA" id="ARBA00022679"/>
    </source>
</evidence>
<accession>A0A1H7GN53</accession>
<evidence type="ECO:0000256" key="3">
    <source>
        <dbReference type="ARBA" id="ARBA00022777"/>
    </source>
</evidence>
<evidence type="ECO:0000259" key="4">
    <source>
        <dbReference type="Pfam" id="PF00294"/>
    </source>
</evidence>
<dbReference type="EMBL" id="FOAT01000002">
    <property type="protein sequence ID" value="SEK39593.1"/>
    <property type="molecule type" value="Genomic_DNA"/>
</dbReference>
<dbReference type="AlphaFoldDB" id="A0A1H7GN53"/>
<evidence type="ECO:0000313" key="6">
    <source>
        <dbReference type="Proteomes" id="UP000186015"/>
    </source>
</evidence>
<keyword evidence="2" id="KW-0808">Transferase</keyword>
<evidence type="ECO:0000313" key="5">
    <source>
        <dbReference type="EMBL" id="SEK39593.1"/>
    </source>
</evidence>
<dbReference type="SUPFAM" id="SSF53613">
    <property type="entry name" value="Ribokinase-like"/>
    <property type="match status" value="1"/>
</dbReference>
<evidence type="ECO:0000256" key="1">
    <source>
        <dbReference type="ARBA" id="ARBA00010688"/>
    </source>
</evidence>
<dbReference type="OrthoDB" id="9813569at2"/>
<feature type="domain" description="Carbohydrate kinase PfkB" evidence="4">
    <location>
        <begin position="5"/>
        <end position="313"/>
    </location>
</feature>
<dbReference type="PANTHER" id="PTHR43085">
    <property type="entry name" value="HEXOKINASE FAMILY MEMBER"/>
    <property type="match status" value="1"/>
</dbReference>
<protein>
    <submittedName>
        <fullName evidence="5">Fructokinase</fullName>
    </submittedName>
</protein>
<gene>
    <name evidence="5" type="ORF">SAMN05216469_102184</name>
</gene>
<dbReference type="InterPro" id="IPR050306">
    <property type="entry name" value="PfkB_Carbo_kinase"/>
</dbReference>
<dbReference type="Gene3D" id="3.40.1190.20">
    <property type="match status" value="1"/>
</dbReference>
<dbReference type="GO" id="GO:0016301">
    <property type="term" value="F:kinase activity"/>
    <property type="evidence" value="ECO:0007669"/>
    <property type="project" value="UniProtKB-KW"/>
</dbReference>
<dbReference type="CDD" id="cd01167">
    <property type="entry name" value="bac_FRK"/>
    <property type="match status" value="1"/>
</dbReference>
<dbReference type="Pfam" id="PF00294">
    <property type="entry name" value="PfkB"/>
    <property type="match status" value="1"/>
</dbReference>
<proteinExistence type="inferred from homology"/>
<keyword evidence="3 5" id="KW-0418">Kinase</keyword>
<comment type="similarity">
    <text evidence="1">Belongs to the carbohydrate kinase PfkB family.</text>
</comment>
<dbReference type="InterPro" id="IPR011611">
    <property type="entry name" value="PfkB_dom"/>
</dbReference>
<dbReference type="RefSeq" id="WP_074829462.1">
    <property type="nucleotide sequence ID" value="NZ_FOAT01000002.1"/>
</dbReference>
<name>A0A1H7GN53_RUMAL</name>
<reference evidence="5 6" key="1">
    <citation type="submission" date="2016-10" db="EMBL/GenBank/DDBJ databases">
        <authorList>
            <person name="de Groot N.N."/>
        </authorList>
    </citation>
    <scope>NUCLEOTIDE SEQUENCE [LARGE SCALE GENOMIC DNA]</scope>
    <source>
        <strain evidence="5 6">KH2T6</strain>
    </source>
</reference>
<dbReference type="Proteomes" id="UP000186015">
    <property type="component" value="Unassembled WGS sequence"/>
</dbReference>
<dbReference type="PANTHER" id="PTHR43085:SF54">
    <property type="entry name" value="PUTATIVE-RELATED"/>
    <property type="match status" value="1"/>
</dbReference>